<sequence length="178" mass="20266">MNDSALFCSRELPSYPSYIFVERIIFCTSLVVNSVTIYCILFRSPSYVGNYKYFLLYHVIGSSLLDLQISGFLLPVVLVSYLSAYSLGFLNFIPSSILTVIGFASCGLVIITSVLLFAYRHYQVIPSFHAHQLSKKKKIFGIILLHLFIMTSLPYVGWAHNKQEGYKARIRQANLRVF</sequence>
<feature type="transmembrane region" description="Helical" evidence="1">
    <location>
        <begin position="54"/>
        <end position="77"/>
    </location>
</feature>
<feature type="transmembrane region" description="Helical" evidence="1">
    <location>
        <begin position="139"/>
        <end position="158"/>
    </location>
</feature>
<gene>
    <name evidence="2" type="ORF">WR25_18164</name>
</gene>
<evidence type="ECO:0000256" key="1">
    <source>
        <dbReference type="SAM" id="Phobius"/>
    </source>
</evidence>
<comment type="caution">
    <text evidence="2">The sequence shown here is derived from an EMBL/GenBank/DDBJ whole genome shotgun (WGS) entry which is preliminary data.</text>
</comment>
<name>A0A2A2JI19_9BILA</name>
<keyword evidence="3" id="KW-1185">Reference proteome</keyword>
<evidence type="ECO:0000313" key="3">
    <source>
        <dbReference type="Proteomes" id="UP000218231"/>
    </source>
</evidence>
<feature type="transmembrane region" description="Helical" evidence="1">
    <location>
        <begin position="97"/>
        <end position="119"/>
    </location>
</feature>
<proteinExistence type="predicted"/>
<dbReference type="AlphaFoldDB" id="A0A2A2JI19"/>
<keyword evidence="1" id="KW-0472">Membrane</keyword>
<dbReference type="EMBL" id="LIAE01010418">
    <property type="protein sequence ID" value="PAV61305.1"/>
    <property type="molecule type" value="Genomic_DNA"/>
</dbReference>
<accession>A0A2A2JI19</accession>
<dbReference type="Pfam" id="PF10318">
    <property type="entry name" value="7TM_GPCR_Srh"/>
    <property type="match status" value="1"/>
</dbReference>
<dbReference type="Proteomes" id="UP000218231">
    <property type="component" value="Unassembled WGS sequence"/>
</dbReference>
<keyword evidence="1" id="KW-0812">Transmembrane</keyword>
<evidence type="ECO:0000313" key="2">
    <source>
        <dbReference type="EMBL" id="PAV61305.1"/>
    </source>
</evidence>
<feature type="transmembrane region" description="Helical" evidence="1">
    <location>
        <begin position="20"/>
        <end position="42"/>
    </location>
</feature>
<organism evidence="2 3">
    <name type="scientific">Diploscapter pachys</name>
    <dbReference type="NCBI Taxonomy" id="2018661"/>
    <lineage>
        <taxon>Eukaryota</taxon>
        <taxon>Metazoa</taxon>
        <taxon>Ecdysozoa</taxon>
        <taxon>Nematoda</taxon>
        <taxon>Chromadorea</taxon>
        <taxon>Rhabditida</taxon>
        <taxon>Rhabditina</taxon>
        <taxon>Rhabditomorpha</taxon>
        <taxon>Rhabditoidea</taxon>
        <taxon>Rhabditidae</taxon>
        <taxon>Diploscapter</taxon>
    </lineage>
</organism>
<keyword evidence="1" id="KW-1133">Transmembrane helix</keyword>
<dbReference type="InterPro" id="IPR019422">
    <property type="entry name" value="7TM_GPCR_serpentine_rcpt_Srh"/>
</dbReference>
<reference evidence="2 3" key="1">
    <citation type="journal article" date="2017" name="Curr. Biol.">
        <title>Genome architecture and evolution of a unichromosomal asexual nematode.</title>
        <authorList>
            <person name="Fradin H."/>
            <person name="Zegar C."/>
            <person name="Gutwein M."/>
            <person name="Lucas J."/>
            <person name="Kovtun M."/>
            <person name="Corcoran D."/>
            <person name="Baugh L.R."/>
            <person name="Kiontke K."/>
            <person name="Gunsalus K."/>
            <person name="Fitch D.H."/>
            <person name="Piano F."/>
        </authorList>
    </citation>
    <scope>NUCLEOTIDE SEQUENCE [LARGE SCALE GENOMIC DNA]</scope>
    <source>
        <strain evidence="2">PF1309</strain>
    </source>
</reference>
<dbReference type="OrthoDB" id="5869815at2759"/>
<evidence type="ECO:0008006" key="4">
    <source>
        <dbReference type="Google" id="ProtNLM"/>
    </source>
</evidence>
<protein>
    <recommendedName>
        <fullName evidence="4">G-protein coupled receptors family 1 profile domain-containing protein</fullName>
    </recommendedName>
</protein>